<keyword evidence="1" id="KW-1015">Disulfide bond</keyword>
<dbReference type="Gene3D" id="2.60.40.10">
    <property type="entry name" value="Immunoglobulins"/>
    <property type="match status" value="1"/>
</dbReference>
<feature type="non-terminal residue" evidence="3">
    <location>
        <position position="1"/>
    </location>
</feature>
<dbReference type="AlphaFoldDB" id="A0A7T8GVB4"/>
<dbReference type="PANTHER" id="PTHR44170">
    <property type="entry name" value="PROTEIN SIDEKICK"/>
    <property type="match status" value="1"/>
</dbReference>
<evidence type="ECO:0000259" key="2">
    <source>
        <dbReference type="PROSITE" id="PS50853"/>
    </source>
</evidence>
<dbReference type="Pfam" id="PF00041">
    <property type="entry name" value="fn3"/>
    <property type="match status" value="1"/>
</dbReference>
<dbReference type="GO" id="GO:0016020">
    <property type="term" value="C:membrane"/>
    <property type="evidence" value="ECO:0007669"/>
    <property type="project" value="UniProtKB-SubCell"/>
</dbReference>
<dbReference type="InterPro" id="IPR013783">
    <property type="entry name" value="Ig-like_fold"/>
</dbReference>
<sequence>MRGHKQIWKRECKWKISCKGAHTDHYRQETPPLSDATPHSLAQNGKLIDFDIEPRFIQSSDKSLTITKTTELDSGQYTASLIVQDVPNPPSLLWVKCDAEHATVTWNPMGDNRAPILNYKILYNTSFTPDTWEVATDVVPASDTSYAVDMSPWTNYTFKVIARNQVGDSFPSGHSETCLTPENIPFKNPDNVEGRGTSPNNLVIYWT</sequence>
<proteinExistence type="predicted"/>
<dbReference type="PANTHER" id="PTHR44170:SF6">
    <property type="entry name" value="CONTACTIN"/>
    <property type="match status" value="1"/>
</dbReference>
<name>A0A7T8GVB4_CALRO</name>
<evidence type="ECO:0000313" key="3">
    <source>
        <dbReference type="EMBL" id="QQP38166.1"/>
    </source>
</evidence>
<dbReference type="EMBL" id="CP045902">
    <property type="protein sequence ID" value="QQP38166.1"/>
    <property type="molecule type" value="Genomic_DNA"/>
</dbReference>
<keyword evidence="4" id="KW-1185">Reference proteome</keyword>
<dbReference type="Proteomes" id="UP000595437">
    <property type="component" value="Chromosome 13"/>
</dbReference>
<dbReference type="InterPro" id="IPR036116">
    <property type="entry name" value="FN3_sf"/>
</dbReference>
<feature type="domain" description="Fibronectin type-III" evidence="2">
    <location>
        <begin position="86"/>
        <end position="183"/>
    </location>
</feature>
<dbReference type="SUPFAM" id="SSF49265">
    <property type="entry name" value="Fibronectin type III"/>
    <property type="match status" value="1"/>
</dbReference>
<evidence type="ECO:0000313" key="4">
    <source>
        <dbReference type="Proteomes" id="UP000595437"/>
    </source>
</evidence>
<dbReference type="InterPro" id="IPR003961">
    <property type="entry name" value="FN3_dom"/>
</dbReference>
<dbReference type="OrthoDB" id="6244967at2759"/>
<dbReference type="SMART" id="SM00060">
    <property type="entry name" value="FN3"/>
    <property type="match status" value="1"/>
</dbReference>
<evidence type="ECO:0000256" key="1">
    <source>
        <dbReference type="ARBA" id="ARBA00023157"/>
    </source>
</evidence>
<protein>
    <recommendedName>
        <fullName evidence="2">Fibronectin type-III domain-containing protein</fullName>
    </recommendedName>
</protein>
<accession>A0A7T8GVB4</accession>
<gene>
    <name evidence="3" type="ORF">FKW44_018669</name>
</gene>
<reference evidence="4" key="1">
    <citation type="submission" date="2021-01" db="EMBL/GenBank/DDBJ databases">
        <title>Caligus Genome Assembly.</title>
        <authorList>
            <person name="Gallardo-Escarate C."/>
        </authorList>
    </citation>
    <scope>NUCLEOTIDE SEQUENCE [LARGE SCALE GENOMIC DNA]</scope>
</reference>
<organism evidence="3 4">
    <name type="scientific">Caligus rogercresseyi</name>
    <name type="common">Sea louse</name>
    <dbReference type="NCBI Taxonomy" id="217165"/>
    <lineage>
        <taxon>Eukaryota</taxon>
        <taxon>Metazoa</taxon>
        <taxon>Ecdysozoa</taxon>
        <taxon>Arthropoda</taxon>
        <taxon>Crustacea</taxon>
        <taxon>Multicrustacea</taxon>
        <taxon>Hexanauplia</taxon>
        <taxon>Copepoda</taxon>
        <taxon>Siphonostomatoida</taxon>
        <taxon>Caligidae</taxon>
        <taxon>Caligus</taxon>
    </lineage>
</organism>
<dbReference type="PROSITE" id="PS50853">
    <property type="entry name" value="FN3"/>
    <property type="match status" value="1"/>
</dbReference>
<dbReference type="GO" id="GO:0098609">
    <property type="term" value="P:cell-cell adhesion"/>
    <property type="evidence" value="ECO:0007669"/>
    <property type="project" value="TreeGrafter"/>
</dbReference>
<dbReference type="CDD" id="cd00063">
    <property type="entry name" value="FN3"/>
    <property type="match status" value="1"/>
</dbReference>